<dbReference type="PANTHER" id="PTHR48207:SF3">
    <property type="entry name" value="SUCCINATE--HYDROXYMETHYLGLUTARATE COA-TRANSFERASE"/>
    <property type="match status" value="1"/>
</dbReference>
<dbReference type="EMBL" id="CP015118">
    <property type="protein sequence ID" value="ARN23081.1"/>
    <property type="molecule type" value="Genomic_DNA"/>
</dbReference>
<sequence length="420" mass="44955">MTSSHPPSSAPAQPLAGVRVLDLSRVLAGPWCTQNLADLGADVIKVERPMRDGAGGDDTRGWGPPFLKGRDGQDTAEAAYFLGTNRNKRSITVDIAHPEGQALIRRLVAQCDVFIENFKVGDMARYGLDAATLRAAQPGLVYCSITGFGQTGPYRERAGYDYAIQGIGGLMSVTGERDDLPGGGPQKVGVAVADLFTGMYATVAILAALRHRDATGEGQHVDMALLDTQVAMLANLGANYLATGTPPRRAGNAHQNIVPYQVFETSDGHLILAVGNDGQFAKFCEIAGVPQFAADPRFARNADRVRNRAVLVPLLTEILRTRTKADWLAALEAAKVPCGAINNLEEVFADPHVQARNMTVPMPHPESDALRLVASPMKLSGTPVQYRRPPPLLGEHTGEVLEELGWSPEDIGALRDKGVL</sequence>
<dbReference type="GO" id="GO:0008410">
    <property type="term" value="F:CoA-transferase activity"/>
    <property type="evidence" value="ECO:0007669"/>
    <property type="project" value="TreeGrafter"/>
</dbReference>
<dbReference type="InterPro" id="IPR050483">
    <property type="entry name" value="CoA-transferase_III_domain"/>
</dbReference>
<dbReference type="Gene3D" id="3.40.50.10540">
    <property type="entry name" value="Crotonobetainyl-coa:carnitine coa-transferase, domain 1"/>
    <property type="match status" value="1"/>
</dbReference>
<dbReference type="InterPro" id="IPR023606">
    <property type="entry name" value="CoA-Trfase_III_dom_1_sf"/>
</dbReference>
<keyword evidence="1 2" id="KW-0808">Transferase</keyword>
<dbReference type="KEGG" id="rgu:A4W93_26035"/>
<protein>
    <submittedName>
        <fullName evidence="2">CoA-transferase</fullName>
    </submittedName>
</protein>
<dbReference type="STRING" id="946333.A4W93_26035"/>
<evidence type="ECO:0000313" key="2">
    <source>
        <dbReference type="EMBL" id="ARN23081.1"/>
    </source>
</evidence>
<dbReference type="Proteomes" id="UP000193427">
    <property type="component" value="Chromosome"/>
</dbReference>
<evidence type="ECO:0000313" key="3">
    <source>
        <dbReference type="Proteomes" id="UP000193427"/>
    </source>
</evidence>
<dbReference type="RefSeq" id="WP_085753395.1">
    <property type="nucleotide sequence ID" value="NZ_BSPR01000017.1"/>
</dbReference>
<dbReference type="Gene3D" id="3.30.1540.10">
    <property type="entry name" value="formyl-coa transferase, domain 3"/>
    <property type="match status" value="1"/>
</dbReference>
<dbReference type="InterPro" id="IPR003673">
    <property type="entry name" value="CoA-Trfase_fam_III"/>
</dbReference>
<proteinExistence type="predicted"/>
<reference evidence="2 3" key="1">
    <citation type="submission" date="2016-04" db="EMBL/GenBank/DDBJ databases">
        <title>Complete genome sequence of natural rubber-degrading, novel Gram-negative bacterium, Rhizobacter gummiphilus strain NS21.</title>
        <authorList>
            <person name="Tabata M."/>
            <person name="Kasai D."/>
            <person name="Fukuda M."/>
        </authorList>
    </citation>
    <scope>NUCLEOTIDE SEQUENCE [LARGE SCALE GENOMIC DNA]</scope>
    <source>
        <strain evidence="2 3">NS21</strain>
    </source>
</reference>
<dbReference type="InterPro" id="IPR044855">
    <property type="entry name" value="CoA-Trfase_III_dom3_sf"/>
</dbReference>
<dbReference type="PANTHER" id="PTHR48207">
    <property type="entry name" value="SUCCINATE--HYDROXYMETHYLGLUTARATE COA-TRANSFERASE"/>
    <property type="match status" value="1"/>
</dbReference>
<dbReference type="SUPFAM" id="SSF89796">
    <property type="entry name" value="CoA-transferase family III (CaiB/BaiF)"/>
    <property type="match status" value="1"/>
</dbReference>
<dbReference type="Pfam" id="PF02515">
    <property type="entry name" value="CoA_transf_3"/>
    <property type="match status" value="1"/>
</dbReference>
<accession>A0A1W6LFN0</accession>
<evidence type="ECO:0000256" key="1">
    <source>
        <dbReference type="ARBA" id="ARBA00022679"/>
    </source>
</evidence>
<keyword evidence="3" id="KW-1185">Reference proteome</keyword>
<dbReference type="AlphaFoldDB" id="A0A1W6LFN0"/>
<gene>
    <name evidence="2" type="ORF">A4W93_26035</name>
</gene>
<organism evidence="2 3">
    <name type="scientific">Piscinibacter gummiphilus</name>
    <dbReference type="NCBI Taxonomy" id="946333"/>
    <lineage>
        <taxon>Bacteria</taxon>
        <taxon>Pseudomonadati</taxon>
        <taxon>Pseudomonadota</taxon>
        <taxon>Betaproteobacteria</taxon>
        <taxon>Burkholderiales</taxon>
        <taxon>Sphaerotilaceae</taxon>
        <taxon>Piscinibacter</taxon>
    </lineage>
</organism>
<name>A0A1W6LFN0_9BURK</name>